<dbReference type="PROSITE" id="PS51257">
    <property type="entry name" value="PROKAR_LIPOPROTEIN"/>
    <property type="match status" value="1"/>
</dbReference>
<keyword evidence="4" id="KW-1185">Reference proteome</keyword>
<sequence>MPYPASRLLAALVAAVVLLAACPADSEEGAAPAAERTRTVEDMLGRSVEVPREIERIATVNVDAFRMLLHLGAAERLVGIPSNMFGSRFAEEKTIEARAFEALAQTPRVGGGQPGAEINLERVLATDPDVFLYWAFTRRDEPGALADRAERLERQLGVPVVAVSTLGGDRSSAEAALEEIETAYRLVGELTGRQERAAALLEYYRDGVAQVQSRLPEAASAPRIYLAHRRNLYNHVAFYPPAEQLGAELVTAGRPGGDGEVSAEELVKWDPAYIFLHTPSKASRVSREAVLDDARLAGVEAVEQGRVYRFKGTYMGWDLATGLVDLVHMAKILYPQAMAGVDRAERGEAILRFFYGEPGLYEHLAEQSGLEGRR</sequence>
<dbReference type="InterPro" id="IPR050902">
    <property type="entry name" value="ABC_Transporter_SBP"/>
</dbReference>
<keyword evidence="1" id="KW-0732">Signal</keyword>
<feature type="domain" description="Fe/B12 periplasmic-binding" evidence="2">
    <location>
        <begin position="56"/>
        <end position="337"/>
    </location>
</feature>
<proteinExistence type="predicted"/>
<dbReference type="EMBL" id="NRSH01000002">
    <property type="protein sequence ID" value="MBK1725506.1"/>
    <property type="molecule type" value="Genomic_DNA"/>
</dbReference>
<dbReference type="Gene3D" id="3.40.50.1980">
    <property type="entry name" value="Nitrogenase molybdenum iron protein domain"/>
    <property type="match status" value="2"/>
</dbReference>
<dbReference type="SUPFAM" id="SSF53807">
    <property type="entry name" value="Helical backbone' metal receptor"/>
    <property type="match status" value="1"/>
</dbReference>
<protein>
    <recommendedName>
        <fullName evidence="2">Fe/B12 periplasmic-binding domain-containing protein</fullName>
    </recommendedName>
</protein>
<gene>
    <name evidence="3" type="ORF">CKO13_00375</name>
</gene>
<feature type="chain" id="PRO_5045716264" description="Fe/B12 periplasmic-binding domain-containing protein" evidence="1">
    <location>
        <begin position="27"/>
        <end position="374"/>
    </location>
</feature>
<evidence type="ECO:0000256" key="1">
    <source>
        <dbReference type="SAM" id="SignalP"/>
    </source>
</evidence>
<dbReference type="Proteomes" id="UP000738126">
    <property type="component" value="Unassembled WGS sequence"/>
</dbReference>
<dbReference type="PROSITE" id="PS50983">
    <property type="entry name" value="FE_B12_PBP"/>
    <property type="match status" value="1"/>
</dbReference>
<feature type="signal peptide" evidence="1">
    <location>
        <begin position="1"/>
        <end position="26"/>
    </location>
</feature>
<comment type="caution">
    <text evidence="3">The sequence shown here is derived from an EMBL/GenBank/DDBJ whole genome shotgun (WGS) entry which is preliminary data.</text>
</comment>
<evidence type="ECO:0000259" key="2">
    <source>
        <dbReference type="PROSITE" id="PS50983"/>
    </source>
</evidence>
<dbReference type="InterPro" id="IPR002491">
    <property type="entry name" value="ABC_transptr_periplasmic_BD"/>
</dbReference>
<dbReference type="Pfam" id="PF01497">
    <property type="entry name" value="Peripla_BP_2"/>
    <property type="match status" value="1"/>
</dbReference>
<dbReference type="RefSeq" id="WP_200255717.1">
    <property type="nucleotide sequence ID" value="NZ_NRSH01000002.1"/>
</dbReference>
<evidence type="ECO:0000313" key="4">
    <source>
        <dbReference type="Proteomes" id="UP000738126"/>
    </source>
</evidence>
<name>A0ABS1E1B8_9GAMM</name>
<dbReference type="PANTHER" id="PTHR30535">
    <property type="entry name" value="VITAMIN B12-BINDING PROTEIN"/>
    <property type="match status" value="1"/>
</dbReference>
<dbReference type="PANTHER" id="PTHR30535:SF34">
    <property type="entry name" value="MOLYBDATE-BINDING PROTEIN MOLA"/>
    <property type="match status" value="1"/>
</dbReference>
<accession>A0ABS1E1B8</accession>
<organism evidence="3 4">
    <name type="scientific">Halorhodospira neutriphila</name>
    <dbReference type="NCBI Taxonomy" id="168379"/>
    <lineage>
        <taxon>Bacteria</taxon>
        <taxon>Pseudomonadati</taxon>
        <taxon>Pseudomonadota</taxon>
        <taxon>Gammaproteobacteria</taxon>
        <taxon>Chromatiales</taxon>
        <taxon>Ectothiorhodospiraceae</taxon>
        <taxon>Halorhodospira</taxon>
    </lineage>
</organism>
<reference evidence="3 4" key="1">
    <citation type="journal article" date="2020" name="Microorganisms">
        <title>Osmotic Adaptation and Compatible Solute Biosynthesis of Phototrophic Bacteria as Revealed from Genome Analyses.</title>
        <authorList>
            <person name="Imhoff J.F."/>
            <person name="Rahn T."/>
            <person name="Kunzel S."/>
            <person name="Keller A."/>
            <person name="Neulinger S.C."/>
        </authorList>
    </citation>
    <scope>NUCLEOTIDE SEQUENCE [LARGE SCALE GENOMIC DNA]</scope>
    <source>
        <strain evidence="3 4">DSM 15116</strain>
    </source>
</reference>
<evidence type="ECO:0000313" key="3">
    <source>
        <dbReference type="EMBL" id="MBK1725506.1"/>
    </source>
</evidence>